<reference evidence="2 3" key="1">
    <citation type="submission" date="2020-04" db="EMBL/GenBank/DDBJ databases">
        <title>Draft genome sequence of Caldanaerobacter sunterraneus. strain 1523vc isolated from Griffin hot spring, Kamchatka, Russia.</title>
        <authorList>
            <person name="Toshchakov S.V."/>
            <person name="Podosokorskaya O.A."/>
            <person name="Kublanov I.V."/>
            <person name="Korzhenkov A."/>
            <person name="Patrushev M.V."/>
        </authorList>
    </citation>
    <scope>NUCLEOTIDE SEQUENCE [LARGE SCALE GENOMIC DNA]</scope>
    <source>
        <strain evidence="2 3">1523vc</strain>
    </source>
</reference>
<sequence length="200" mass="23259">MIIVKYKKKITDFFKRNSNPDKNYKYGSNKAIKRQDNQDSPQDNHYSTSETDMLNKFEHCSVPPSLGLGGMIIGLGLLAAVFLRVHIYYSVSFVDFLLSFINPDNVYEIIGNEIFIYLLMIWIGWAFVTDGAIGTIRDKIARKTLQKQTFLLIEAVIQVLLPFLNFLVIGREKFFLFLLLVSFLIFWYQLFVRTIFSFIP</sequence>
<protein>
    <submittedName>
        <fullName evidence="2">Uncharacterized protein</fullName>
    </submittedName>
</protein>
<dbReference type="EMBL" id="JABEQB010000038">
    <property type="protein sequence ID" value="NNG67753.1"/>
    <property type="molecule type" value="Genomic_DNA"/>
</dbReference>
<feature type="transmembrane region" description="Helical" evidence="1">
    <location>
        <begin position="66"/>
        <end position="89"/>
    </location>
</feature>
<organism evidence="2 3">
    <name type="scientific">Caldanaerobacter subterraneus</name>
    <dbReference type="NCBI Taxonomy" id="911092"/>
    <lineage>
        <taxon>Bacteria</taxon>
        <taxon>Bacillati</taxon>
        <taxon>Bacillota</taxon>
        <taxon>Clostridia</taxon>
        <taxon>Thermoanaerobacterales</taxon>
        <taxon>Thermoanaerobacteraceae</taxon>
        <taxon>Caldanaerobacter</taxon>
    </lineage>
</organism>
<evidence type="ECO:0000313" key="3">
    <source>
        <dbReference type="Proteomes" id="UP000529861"/>
    </source>
</evidence>
<keyword evidence="1" id="KW-0472">Membrane</keyword>
<proteinExistence type="predicted"/>
<dbReference type="RefSeq" id="WP_170271495.1">
    <property type="nucleotide sequence ID" value="NZ_JABEQB010000038.1"/>
</dbReference>
<feature type="transmembrane region" description="Helical" evidence="1">
    <location>
        <begin position="109"/>
        <end position="128"/>
    </location>
</feature>
<comment type="caution">
    <text evidence="2">The sequence shown here is derived from an EMBL/GenBank/DDBJ whole genome shotgun (WGS) entry which is preliminary data.</text>
</comment>
<evidence type="ECO:0000313" key="2">
    <source>
        <dbReference type="EMBL" id="NNG67753.1"/>
    </source>
</evidence>
<dbReference type="AlphaFoldDB" id="A0A7Y2L8H0"/>
<feature type="transmembrane region" description="Helical" evidence="1">
    <location>
        <begin position="149"/>
        <end position="168"/>
    </location>
</feature>
<dbReference type="Proteomes" id="UP000529861">
    <property type="component" value="Unassembled WGS sequence"/>
</dbReference>
<keyword evidence="1" id="KW-1133">Transmembrane helix</keyword>
<name>A0A7Y2L8H0_9THEO</name>
<evidence type="ECO:0000256" key="1">
    <source>
        <dbReference type="SAM" id="Phobius"/>
    </source>
</evidence>
<feature type="transmembrane region" description="Helical" evidence="1">
    <location>
        <begin position="174"/>
        <end position="196"/>
    </location>
</feature>
<gene>
    <name evidence="2" type="ORF">HKI81_11150</name>
</gene>
<accession>A0A7Y2L8H0</accession>
<keyword evidence="1" id="KW-0812">Transmembrane</keyword>